<evidence type="ECO:0000313" key="3">
    <source>
        <dbReference type="EMBL" id="GAA57375.1"/>
    </source>
</evidence>
<dbReference type="Proteomes" id="UP000008909">
    <property type="component" value="Unassembled WGS sequence"/>
</dbReference>
<feature type="region of interest" description="Disordered" evidence="1">
    <location>
        <begin position="1321"/>
        <end position="1340"/>
    </location>
</feature>
<feature type="compositionally biased region" description="Polar residues" evidence="1">
    <location>
        <begin position="563"/>
        <end position="577"/>
    </location>
</feature>
<feature type="region of interest" description="Disordered" evidence="1">
    <location>
        <begin position="666"/>
        <end position="730"/>
    </location>
</feature>
<evidence type="ECO:0000313" key="4">
    <source>
        <dbReference type="Proteomes" id="UP000008909"/>
    </source>
</evidence>
<feature type="region of interest" description="Disordered" evidence="1">
    <location>
        <begin position="1351"/>
        <end position="1393"/>
    </location>
</feature>
<dbReference type="EMBL" id="DF144702">
    <property type="protein sequence ID" value="GAA57375.1"/>
    <property type="molecule type" value="Genomic_DNA"/>
</dbReference>
<feature type="compositionally biased region" description="Polar residues" evidence="1">
    <location>
        <begin position="356"/>
        <end position="367"/>
    </location>
</feature>
<evidence type="ECO:0000256" key="1">
    <source>
        <dbReference type="SAM" id="MobiDB-lite"/>
    </source>
</evidence>
<feature type="region of interest" description="Disordered" evidence="1">
    <location>
        <begin position="1927"/>
        <end position="1949"/>
    </location>
</feature>
<feature type="region of interest" description="Disordered" evidence="1">
    <location>
        <begin position="348"/>
        <end position="377"/>
    </location>
</feature>
<gene>
    <name evidence="3" type="ORF">CLF_112630</name>
</gene>
<reference key="2">
    <citation type="submission" date="2011-10" db="EMBL/GenBank/DDBJ databases">
        <title>The genome and transcriptome sequence of Clonorchis sinensis provide insights into the carcinogenic liver fluke.</title>
        <authorList>
            <person name="Wang X."/>
            <person name="Huang Y."/>
            <person name="Chen W."/>
            <person name="Liu H."/>
            <person name="Guo L."/>
            <person name="Chen Y."/>
            <person name="Luo F."/>
            <person name="Zhou W."/>
            <person name="Sun J."/>
            <person name="Mao Q."/>
            <person name="Liang P."/>
            <person name="Zhou C."/>
            <person name="Tian Y."/>
            <person name="Men J."/>
            <person name="Lv X."/>
            <person name="Huang L."/>
            <person name="Zhou J."/>
            <person name="Hu Y."/>
            <person name="Li R."/>
            <person name="Zhang F."/>
            <person name="Lei H."/>
            <person name="Li X."/>
            <person name="Hu X."/>
            <person name="Liang C."/>
            <person name="Xu J."/>
            <person name="Wu Z."/>
            <person name="Yu X."/>
        </authorList>
    </citation>
    <scope>NUCLEOTIDE SEQUENCE</scope>
    <source>
        <strain>Henan</strain>
    </source>
</reference>
<protein>
    <submittedName>
        <fullName evidence="3">Uncharacterized protein</fullName>
    </submittedName>
</protein>
<feature type="region of interest" description="Disordered" evidence="1">
    <location>
        <begin position="541"/>
        <end position="577"/>
    </location>
</feature>
<feature type="compositionally biased region" description="Gly residues" evidence="1">
    <location>
        <begin position="675"/>
        <end position="685"/>
    </location>
</feature>
<keyword evidence="2" id="KW-1133">Transmembrane helix</keyword>
<feature type="region of interest" description="Disordered" evidence="1">
    <location>
        <begin position="1711"/>
        <end position="1759"/>
    </location>
</feature>
<feature type="compositionally biased region" description="Low complexity" evidence="1">
    <location>
        <begin position="546"/>
        <end position="556"/>
    </location>
</feature>
<feature type="compositionally biased region" description="Polar residues" evidence="1">
    <location>
        <begin position="1324"/>
        <end position="1336"/>
    </location>
</feature>
<sequence>MQIRLKSITNDCPTDWNSRESVTGAKLPAEAKQCVAHASYLAVLRHLNFPPKRRPSESALYPKSYEIRKKLPNYLDQRCTHLTVVSDVMVQLEEHIEISGGNFYQSDYLRSSPDSSDLSNLVVLPNAGKKDRKEHDSYIPNKRVREREYVRAQEHNCLKLVIALYGSFQVVIIIIDSMTSVFNTDVPLLYNHDLFESLIVKKRIKKCSSLIGHRIRRKHTQLEIKLPPPIDWRHVSFRRKTLLRMLLNMLRQPNDRFPLPQSWSLSELATPSMPPMWYYPLPVQYELVPVYDTQDHHDVNIHGPGGLRINSNDVHVNFNWKKSSFDGLPTYEFSGDHGPVLLVVQPPSTGAKRRTAQATVRPTTIASRSGAKPAAKVAIPPQTIGRAATPRPLPTQPHRAPTSLATTLNTSISKSQPQVTTIPSVIVPQRFASLSNASSEGFYKVINVTRISCTEEGSSKDCVQLILTSLDKDGPSSEQPSVLYNCTCFGGRGMIIPKNITTTLIEPLGTTSEYFKPLSTEVSGTTMVTSQTELVRSTSALRLPESSTTASSSTTAMGLRLTGTPTVNPRAEGTTNELPTESISLTSRKTGTEHITATETTQPHKEIVTTKVTTSEPISSTKASTKSFTTPVLTGGAESSIGFSTENATKSETTVHFTTGILSTDVHSSVSSDQGGSGRRGGSGAGLSSESTPESTERTQTASGKTPHWTTESVTTDRGPVGGSTPGSLSTASKTVHTIISTPAVTSSASTVSETSRVTDVYPVEKRTERAPFVSESLPSLSPVTETAPIKTIPTESGRIVGFPSENTTMTRPKSTEYTHAFGSTEANTTQSLLITSFTGGSTSLSTKMTESTPVVSTKAGILVTKTSENGSTTSPPTERTSFGTFTQAVTLSSESGVPVTTTSKVESSFSSKTTTITTEPSEITSIRLTPAAILTTGAAEAKQTEFEVTTNFSSKSTLFANETTKFTPSMFVGGIRTESTNISSTEKVNGTASFSTQLTETPSATLTSAAPIATMFGRTEPETSEFRSATNLFTGTSAFVTNTMETTRNKSTAAAVITTEVPPTLSVFNRTDAFAAVTTESQLPTDSEGTSKLRPVMTDSVITQKGSLGTTTEVVVSDSQYTRAPSTTSSKVFSSVPELITPTTTLQSEPKTTHREPTEIADGTPSVATVTTATHKPTVLVSTTLGAQSQSTERITPARSTVGLVEISTWPTDKITTNTSHTSEAATFMTEQTRTMEPSPTMQSTGTGNLTSAFTASSLSTRVSTESSATVFPIGITSKIPSVSVSTDESKSSSESFVRIPEVKISVTTPTTTLLRSTLPAVGTQSEAESRTTAAPSVLSTVTQVSNSTTVTKPSSIASHPPSTTSPVPPQPTILIPSGNSSSVPPVTPCPEPGTKSCTETVTAIPVLGFFGPYTWVAILIIVILLLIILLLIVNWIACACCKKAHLFQLLQFRSPENGYNKALETKSAIGESKHGGQKNATIFVPRARNAANSAAEKAVELTHEMVYANFTAISERLARDAEPVTNHEGWDTARLLKSRQEKSRDRDRVRTTNLPVSKVALYPLSHLPPEDRYNMDEANLFFGQWRNTSGKWSPAVDVPHKSRFSEAKPLGFNLPASLNGNARQSCQQIRMSTTERTNSLKPLVEQRVGEIWPKCPKKGEPRAVVGRRTIFINLISSALRTYMYRVSRHLEYRSNWKVMRRPGAAHSVAWKQETSKTGDSAQLGSRSARRLKRLEREFTDRKRRRQRGFDPARMPNPAAGHPLHAVCPIMPAEYHTTHASGSYAFPPVYPASHSQSYPNLVRTGHVSGTPEGTEEFRKNESFYILSGLMTIRSFVISNMRALSIAETRCTDNRPFCFQEALTSFLAARPPLVKWLLTDEINVPPPFSSAFGVQRWLRNLKTTSSRLDALNGNMTVCDEDREDQVAREKASSPSSVNSFVRQRDGIRI</sequence>
<organism evidence="3 4">
    <name type="scientific">Clonorchis sinensis</name>
    <name type="common">Chinese liver fluke</name>
    <dbReference type="NCBI Taxonomy" id="79923"/>
    <lineage>
        <taxon>Eukaryota</taxon>
        <taxon>Metazoa</taxon>
        <taxon>Spiralia</taxon>
        <taxon>Lophotrochozoa</taxon>
        <taxon>Platyhelminthes</taxon>
        <taxon>Trematoda</taxon>
        <taxon>Digenea</taxon>
        <taxon>Opisthorchiida</taxon>
        <taxon>Opisthorchiata</taxon>
        <taxon>Opisthorchiidae</taxon>
        <taxon>Clonorchis</taxon>
    </lineage>
</organism>
<feature type="compositionally biased region" description="Polar residues" evidence="1">
    <location>
        <begin position="702"/>
        <end position="716"/>
    </location>
</feature>
<keyword evidence="4" id="KW-1185">Reference proteome</keyword>
<accession>G7YWP5</accession>
<feature type="compositionally biased region" description="Polar residues" evidence="1">
    <location>
        <begin position="1932"/>
        <end position="1941"/>
    </location>
</feature>
<keyword evidence="2" id="KW-0812">Transmembrane</keyword>
<keyword evidence="2" id="KW-0472">Membrane</keyword>
<feature type="compositionally biased region" description="Low complexity" evidence="1">
    <location>
        <begin position="686"/>
        <end position="701"/>
    </location>
</feature>
<feature type="transmembrane region" description="Helical" evidence="2">
    <location>
        <begin position="1415"/>
        <end position="1439"/>
    </location>
</feature>
<proteinExistence type="predicted"/>
<reference evidence="3" key="1">
    <citation type="journal article" date="2011" name="Genome Biol.">
        <title>The draft genome of the carcinogenic human liver fluke Clonorchis sinensis.</title>
        <authorList>
            <person name="Wang X."/>
            <person name="Chen W."/>
            <person name="Huang Y."/>
            <person name="Sun J."/>
            <person name="Men J."/>
            <person name="Liu H."/>
            <person name="Luo F."/>
            <person name="Guo L."/>
            <person name="Lv X."/>
            <person name="Deng C."/>
            <person name="Zhou C."/>
            <person name="Fan Y."/>
            <person name="Li X."/>
            <person name="Huang L."/>
            <person name="Hu Y."/>
            <person name="Liang C."/>
            <person name="Hu X."/>
            <person name="Xu J."/>
            <person name="Yu X."/>
        </authorList>
    </citation>
    <scope>NUCLEOTIDE SEQUENCE [LARGE SCALE GENOMIC DNA]</scope>
    <source>
        <strain evidence="3">Henan</strain>
    </source>
</reference>
<evidence type="ECO:0000256" key="2">
    <source>
        <dbReference type="SAM" id="Phobius"/>
    </source>
</evidence>
<name>G7YWP5_CLOSI</name>
<feature type="compositionally biased region" description="Polar residues" evidence="1">
    <location>
        <begin position="1717"/>
        <end position="1727"/>
    </location>
</feature>